<organism evidence="11">
    <name type="scientific">Spongospora subterranea</name>
    <dbReference type="NCBI Taxonomy" id="70186"/>
    <lineage>
        <taxon>Eukaryota</taxon>
        <taxon>Sar</taxon>
        <taxon>Rhizaria</taxon>
        <taxon>Endomyxa</taxon>
        <taxon>Phytomyxea</taxon>
        <taxon>Plasmodiophorida</taxon>
        <taxon>Plasmodiophoridae</taxon>
        <taxon>Spongospora</taxon>
    </lineage>
</organism>
<reference evidence="11" key="1">
    <citation type="submission" date="2015-04" db="EMBL/GenBank/DDBJ databases">
        <title>The genome sequence of the plant pathogenic Rhizarian Plasmodiophora brassicae reveals insights in its biotrophic life cycle and the origin of chitin synthesis.</title>
        <authorList>
            <person name="Schwelm A."/>
            <person name="Fogelqvist J."/>
            <person name="Knaust A."/>
            <person name="Julke S."/>
            <person name="Lilja T."/>
            <person name="Dhandapani V."/>
            <person name="Bonilla-Rosso G."/>
            <person name="Karlsson M."/>
            <person name="Shevchenko A."/>
            <person name="Choi S.R."/>
            <person name="Kim H.G."/>
            <person name="Park J.Y."/>
            <person name="Lim Y.P."/>
            <person name="Ludwig-Muller J."/>
            <person name="Dixelius C."/>
        </authorList>
    </citation>
    <scope>NUCLEOTIDE SEQUENCE</scope>
    <source>
        <tissue evidence="11">Potato root galls</tissue>
    </source>
</reference>
<evidence type="ECO:0000256" key="8">
    <source>
        <dbReference type="ARBA" id="ARBA00023002"/>
    </source>
</evidence>
<dbReference type="InterPro" id="IPR053275">
    <property type="entry name" value="Agnestin_monoxygenase"/>
</dbReference>
<dbReference type="Gene3D" id="3.50.50.60">
    <property type="entry name" value="FAD/NAD(P)-binding domain"/>
    <property type="match status" value="1"/>
</dbReference>
<dbReference type="AlphaFoldDB" id="A0A0H5RTY7"/>
<dbReference type="Pfam" id="PF13434">
    <property type="entry name" value="Lys_Orn_oxgnase"/>
    <property type="match status" value="1"/>
</dbReference>
<sequence>SIEPTMSTSQIYKWTVIGAGPAGIAAVGKLIDNGVPPTDIAWVDPQFNVGHVGQKWQSVWSNTSVATFIQFLRISPAFQYDSCTENFELHKMDDGSTCQLCVATKPLVWVTRKLMGKVVCFCNTVLSLEPYSTATGTWILSLNNGHIFESNNVILAIGAKPRTIPSANVPILPVEQALDVATLATKVKQSDTIAVFGSSHSAIMIIRDLTKCGVKKIINFYKSPLVYAVFYPDGKILHDNTGLKGKTAEWAKANLDNGDSPCAAVDRHLSTAENIAQHLPACTKVIYAIGFQQEFINVKGFPYPIPYDNKTGVIAKGLFGCGIAFPEFGPDAGGNMEMKVGMWKFIEYLERVIPNWISGTKNIDHQ</sequence>
<evidence type="ECO:0000256" key="4">
    <source>
        <dbReference type="ARBA" id="ARBA00012881"/>
    </source>
</evidence>
<dbReference type="PRINTS" id="PR00368">
    <property type="entry name" value="FADPNR"/>
</dbReference>
<dbReference type="SUPFAM" id="SSF51905">
    <property type="entry name" value="FAD/NAD(P)-binding domain"/>
    <property type="match status" value="1"/>
</dbReference>
<comment type="similarity">
    <text evidence="3">Belongs to the lysine N(6)-hydroxylase/L-ornithine N(5)-oxygenase family.</text>
</comment>
<dbReference type="EC" id="1.14.13.196" evidence="4"/>
<evidence type="ECO:0000256" key="6">
    <source>
        <dbReference type="ARBA" id="ARBA00022827"/>
    </source>
</evidence>
<dbReference type="InterPro" id="IPR036188">
    <property type="entry name" value="FAD/NAD-bd_sf"/>
</dbReference>
<dbReference type="PANTHER" id="PTHR38688">
    <property type="entry name" value="PYR_REDOX_2 DOMAIN-CONTAINING PROTEIN"/>
    <property type="match status" value="1"/>
</dbReference>
<feature type="non-terminal residue" evidence="11">
    <location>
        <position position="1"/>
    </location>
</feature>
<evidence type="ECO:0000256" key="9">
    <source>
        <dbReference type="ARBA" id="ARBA00047598"/>
    </source>
</evidence>
<evidence type="ECO:0000256" key="2">
    <source>
        <dbReference type="ARBA" id="ARBA00004924"/>
    </source>
</evidence>
<dbReference type="GO" id="GO:0016491">
    <property type="term" value="F:oxidoreductase activity"/>
    <property type="evidence" value="ECO:0007669"/>
    <property type="project" value="UniProtKB-KW"/>
</dbReference>
<evidence type="ECO:0000256" key="1">
    <source>
        <dbReference type="ARBA" id="ARBA00001974"/>
    </source>
</evidence>
<keyword evidence="7" id="KW-0521">NADP</keyword>
<dbReference type="PANTHER" id="PTHR38688:SF1">
    <property type="entry name" value="FAD_NAD(P)-BINDING DOMAIN-CONTAINING PROTEIN"/>
    <property type="match status" value="1"/>
</dbReference>
<keyword evidence="6" id="KW-0274">FAD</keyword>
<comment type="catalytic activity">
    <reaction evidence="9">
        <text>L-ornithine + NADPH + O2 = N(5)-hydroxy-L-ornithine + NADP(+) + H2O</text>
        <dbReference type="Rhea" id="RHEA:41508"/>
        <dbReference type="ChEBI" id="CHEBI:15377"/>
        <dbReference type="ChEBI" id="CHEBI:15379"/>
        <dbReference type="ChEBI" id="CHEBI:46911"/>
        <dbReference type="ChEBI" id="CHEBI:57783"/>
        <dbReference type="ChEBI" id="CHEBI:58349"/>
        <dbReference type="ChEBI" id="CHEBI:78275"/>
        <dbReference type="EC" id="1.14.13.196"/>
    </reaction>
</comment>
<dbReference type="InterPro" id="IPR025700">
    <property type="entry name" value="Lys/Orn_oxygenase"/>
</dbReference>
<accession>A0A0H5RTY7</accession>
<evidence type="ECO:0000256" key="7">
    <source>
        <dbReference type="ARBA" id="ARBA00022857"/>
    </source>
</evidence>
<dbReference type="EMBL" id="HACM01011757">
    <property type="protein sequence ID" value="CRZ12199.1"/>
    <property type="molecule type" value="Transcribed_RNA"/>
</dbReference>
<evidence type="ECO:0000313" key="11">
    <source>
        <dbReference type="EMBL" id="CRZ12199.1"/>
    </source>
</evidence>
<comment type="cofactor">
    <cofactor evidence="1">
        <name>FAD</name>
        <dbReference type="ChEBI" id="CHEBI:57692"/>
    </cofactor>
</comment>
<keyword evidence="8" id="KW-0560">Oxidoreductase</keyword>
<evidence type="ECO:0000256" key="10">
    <source>
        <dbReference type="ARBA" id="ARBA00049248"/>
    </source>
</evidence>
<keyword evidence="5" id="KW-0285">Flavoprotein</keyword>
<proteinExistence type="inferred from homology"/>
<evidence type="ECO:0000256" key="3">
    <source>
        <dbReference type="ARBA" id="ARBA00007588"/>
    </source>
</evidence>
<comment type="pathway">
    <text evidence="2">Siderophore biosynthesis.</text>
</comment>
<protein>
    <recommendedName>
        <fullName evidence="4">L-ornithine N(5)-monooxygenase [NAD(P)H]</fullName>
        <ecNumber evidence="4">1.14.13.196</ecNumber>
    </recommendedName>
</protein>
<evidence type="ECO:0000256" key="5">
    <source>
        <dbReference type="ARBA" id="ARBA00022630"/>
    </source>
</evidence>
<comment type="catalytic activity">
    <reaction evidence="10">
        <text>L-ornithine + NADH + O2 = N(5)-hydroxy-L-ornithine + NAD(+) + H2O</text>
        <dbReference type="Rhea" id="RHEA:41512"/>
        <dbReference type="ChEBI" id="CHEBI:15377"/>
        <dbReference type="ChEBI" id="CHEBI:15379"/>
        <dbReference type="ChEBI" id="CHEBI:46911"/>
        <dbReference type="ChEBI" id="CHEBI:57540"/>
        <dbReference type="ChEBI" id="CHEBI:57945"/>
        <dbReference type="ChEBI" id="CHEBI:78275"/>
        <dbReference type="EC" id="1.14.13.196"/>
    </reaction>
</comment>
<name>A0A0H5RTY7_9EUKA</name>